<dbReference type="EMBL" id="CP093547">
    <property type="protein sequence ID" value="UNP29398.1"/>
    <property type="molecule type" value="Genomic_DNA"/>
</dbReference>
<gene>
    <name evidence="1" type="ORF">MOV92_23505</name>
</gene>
<dbReference type="Proteomes" id="UP000829194">
    <property type="component" value="Chromosome"/>
</dbReference>
<name>A0ABY3X9Z3_9GAMM</name>
<dbReference type="RefSeq" id="WP_057944877.1">
    <property type="nucleotide sequence ID" value="NZ_CP011131.1"/>
</dbReference>
<sequence>MPPRWTAITAALTCAVVLGGCGPGYIHQPLSLELGDPASAAGAFSINEDDVYEVALEVRPTGDSAELRGRVRSYFEVSFERPLVAHVVLSRKSPGKAPAVIVEKSISAPDFSAWNSDAMTMELARSRLPEGDYEVRATLSGRKFRSYDYRTRLVVEHAYTGK</sequence>
<evidence type="ECO:0000313" key="1">
    <source>
        <dbReference type="EMBL" id="UNP29398.1"/>
    </source>
</evidence>
<protein>
    <submittedName>
        <fullName evidence="1">Uncharacterized protein</fullName>
    </submittedName>
</protein>
<organism evidence="1 2">
    <name type="scientific">Lysobacter gummosus</name>
    <dbReference type="NCBI Taxonomy" id="262324"/>
    <lineage>
        <taxon>Bacteria</taxon>
        <taxon>Pseudomonadati</taxon>
        <taxon>Pseudomonadota</taxon>
        <taxon>Gammaproteobacteria</taxon>
        <taxon>Lysobacterales</taxon>
        <taxon>Lysobacteraceae</taxon>
        <taxon>Lysobacter</taxon>
    </lineage>
</organism>
<reference evidence="1 2" key="1">
    <citation type="submission" date="2022-03" db="EMBL/GenBank/DDBJ databases">
        <title>Complete genome sequence of Lysobacter capsici VKM B-2533 and Lysobacter gummosus 10.1.1, promising sources of lytic agents.</title>
        <authorList>
            <person name="Tarlachkov S.V."/>
            <person name="Kudryakova I.V."/>
            <person name="Afoshin A.S."/>
            <person name="Leontyevskaya E.A."/>
            <person name="Leontyevskaya N.V."/>
        </authorList>
    </citation>
    <scope>NUCLEOTIDE SEQUENCE [LARGE SCALE GENOMIC DNA]</scope>
    <source>
        <strain evidence="1 2">10.1.1</strain>
    </source>
</reference>
<evidence type="ECO:0000313" key="2">
    <source>
        <dbReference type="Proteomes" id="UP000829194"/>
    </source>
</evidence>
<dbReference type="PROSITE" id="PS51257">
    <property type="entry name" value="PROKAR_LIPOPROTEIN"/>
    <property type="match status" value="1"/>
</dbReference>
<accession>A0ABY3X9Z3</accession>
<keyword evidence="2" id="KW-1185">Reference proteome</keyword>
<proteinExistence type="predicted"/>